<keyword evidence="3" id="KW-1185">Reference proteome</keyword>
<dbReference type="Pfam" id="PF06983">
    <property type="entry name" value="3-dmu-9_3-mt"/>
    <property type="match status" value="1"/>
</dbReference>
<dbReference type="AlphaFoldDB" id="A0A368KGA6"/>
<proteinExistence type="predicted"/>
<gene>
    <name evidence="2" type="ORF">DEO45_03750</name>
</gene>
<dbReference type="OrthoDB" id="9795306at2"/>
<evidence type="ECO:0000259" key="1">
    <source>
        <dbReference type="Pfam" id="PF06983"/>
    </source>
</evidence>
<evidence type="ECO:0000313" key="3">
    <source>
        <dbReference type="Proteomes" id="UP000252387"/>
    </source>
</evidence>
<evidence type="ECO:0000313" key="2">
    <source>
        <dbReference type="EMBL" id="RCS30877.1"/>
    </source>
</evidence>
<protein>
    <submittedName>
        <fullName evidence="2">VOC family protein</fullName>
    </submittedName>
</protein>
<accession>A0A368KGA6</accession>
<dbReference type="SUPFAM" id="SSF54593">
    <property type="entry name" value="Glyoxalase/Bleomycin resistance protein/Dihydroxybiphenyl dioxygenase"/>
    <property type="match status" value="1"/>
</dbReference>
<name>A0A368KGA6_9GAMM</name>
<dbReference type="CDD" id="cd06588">
    <property type="entry name" value="PhnB_like"/>
    <property type="match status" value="1"/>
</dbReference>
<comment type="caution">
    <text evidence="2">The sequence shown here is derived from an EMBL/GenBank/DDBJ whole genome shotgun (WGS) entry which is preliminary data.</text>
</comment>
<feature type="domain" description="PhnB-like" evidence="1">
    <location>
        <begin position="2"/>
        <end position="134"/>
    </location>
</feature>
<dbReference type="Proteomes" id="UP000252387">
    <property type="component" value="Unassembled WGS sequence"/>
</dbReference>
<dbReference type="Gene3D" id="3.10.180.10">
    <property type="entry name" value="2,3-Dihydroxybiphenyl 1,2-Dioxygenase, domain 1"/>
    <property type="match status" value="1"/>
</dbReference>
<dbReference type="InterPro" id="IPR029068">
    <property type="entry name" value="Glyas_Bleomycin-R_OHBP_Dase"/>
</dbReference>
<dbReference type="PANTHER" id="PTHR33990">
    <property type="entry name" value="PROTEIN YJDN-RELATED"/>
    <property type="match status" value="1"/>
</dbReference>
<dbReference type="RefSeq" id="WP_114340954.1">
    <property type="nucleotide sequence ID" value="NZ_QFWQ01000003.1"/>
</dbReference>
<dbReference type="InterPro" id="IPR028973">
    <property type="entry name" value="PhnB-like"/>
</dbReference>
<sequence>MQIQPYLFFDGRCEEAIAFYRQAIGAEVVMLMRYANGPEGSAHCPDGTQVPADKVMHACLQIGATQVLASDGFSGGQPEFKGFSLALSADDDAAAKRMFDALADGGQVQQPLMPTFFASSLGMLADRFGVAWMVLVPSAPAG</sequence>
<dbReference type="EMBL" id="QFWQ01000003">
    <property type="protein sequence ID" value="RCS30877.1"/>
    <property type="molecule type" value="Genomic_DNA"/>
</dbReference>
<organism evidence="2 3">
    <name type="scientific">Rhodanobacter denitrificans</name>
    <dbReference type="NCBI Taxonomy" id="666685"/>
    <lineage>
        <taxon>Bacteria</taxon>
        <taxon>Pseudomonadati</taxon>
        <taxon>Pseudomonadota</taxon>
        <taxon>Gammaproteobacteria</taxon>
        <taxon>Lysobacterales</taxon>
        <taxon>Rhodanobacteraceae</taxon>
        <taxon>Rhodanobacter</taxon>
    </lineage>
</organism>
<dbReference type="PANTHER" id="PTHR33990:SF1">
    <property type="entry name" value="PROTEIN YJDN"/>
    <property type="match status" value="1"/>
</dbReference>
<reference evidence="2 3" key="1">
    <citation type="submission" date="2018-05" db="EMBL/GenBank/DDBJ databases">
        <title>Draft genome sequence of Rhodanobacter denitrificans Yn1 isolated from gold copper mine.</title>
        <authorList>
            <person name="Yang N."/>
            <person name="Mazhar H.S."/>
            <person name="Rensing C."/>
        </authorList>
    </citation>
    <scope>NUCLEOTIDE SEQUENCE [LARGE SCALE GENOMIC DNA]</scope>
    <source>
        <strain evidence="2 3">Yn1</strain>
    </source>
</reference>